<keyword evidence="1" id="KW-1133">Transmembrane helix</keyword>
<dbReference type="EnsemblMetazoa" id="XM_016804972.2">
    <property type="protein sequence ID" value="XP_016660461.1"/>
    <property type="gene ID" value="LOC107883937"/>
</dbReference>
<dbReference type="RefSeq" id="XP_016660461.1">
    <property type="nucleotide sequence ID" value="XM_016804972.2"/>
</dbReference>
<keyword evidence="3" id="KW-1185">Reference proteome</keyword>
<reference evidence="2" key="2">
    <citation type="submission" date="2022-06" db="UniProtKB">
        <authorList>
            <consortium name="EnsemblMetazoa"/>
        </authorList>
    </citation>
    <scope>IDENTIFICATION</scope>
</reference>
<dbReference type="GeneID" id="107883937"/>
<evidence type="ECO:0000313" key="2">
    <source>
        <dbReference type="EnsemblMetazoa" id="XP_016660461.1"/>
    </source>
</evidence>
<reference evidence="3" key="1">
    <citation type="submission" date="2010-06" db="EMBL/GenBank/DDBJ databases">
        <authorList>
            <person name="Jiang H."/>
            <person name="Abraham K."/>
            <person name="Ali S."/>
            <person name="Alsbrooks S.L."/>
            <person name="Anim B.N."/>
            <person name="Anosike U.S."/>
            <person name="Attaway T."/>
            <person name="Bandaranaike D.P."/>
            <person name="Battles P.K."/>
            <person name="Bell S.N."/>
            <person name="Bell A.V."/>
            <person name="Beltran B."/>
            <person name="Bickham C."/>
            <person name="Bustamante Y."/>
            <person name="Caleb T."/>
            <person name="Canada A."/>
            <person name="Cardenas V."/>
            <person name="Carter K."/>
            <person name="Chacko J."/>
            <person name="Chandrabose M.N."/>
            <person name="Chavez D."/>
            <person name="Chavez A."/>
            <person name="Chen L."/>
            <person name="Chu H.-S."/>
            <person name="Claassen K.J."/>
            <person name="Cockrell R."/>
            <person name="Collins M."/>
            <person name="Cooper J.A."/>
            <person name="Cree A."/>
            <person name="Curry S.M."/>
            <person name="Da Y."/>
            <person name="Dao M.D."/>
            <person name="Das B."/>
            <person name="Davila M.-L."/>
            <person name="Davy-Carroll L."/>
            <person name="Denson S."/>
            <person name="Dinh H."/>
            <person name="Ebong V.E."/>
            <person name="Edwards J.R."/>
            <person name="Egan A."/>
            <person name="El-Daye J."/>
            <person name="Escobedo L."/>
            <person name="Fernandez S."/>
            <person name="Fernando P.R."/>
            <person name="Flagg N."/>
            <person name="Forbes L.D."/>
            <person name="Fowler R.G."/>
            <person name="Fu Q."/>
            <person name="Gabisi R.A."/>
            <person name="Ganer J."/>
            <person name="Garbino Pronczuk A."/>
            <person name="Garcia R.M."/>
            <person name="Garner T."/>
            <person name="Garrett T.E."/>
            <person name="Gonzalez D.A."/>
            <person name="Hamid H."/>
            <person name="Hawkins E.S."/>
            <person name="Hirani K."/>
            <person name="Hogues M.E."/>
            <person name="Hollins B."/>
            <person name="Hsiao C.-H."/>
            <person name="Jabil R."/>
            <person name="James M.L."/>
            <person name="Jhangiani S.N."/>
            <person name="Johnson B."/>
            <person name="Johnson Q."/>
            <person name="Joshi V."/>
            <person name="Kalu J.B."/>
            <person name="Kam C."/>
            <person name="Kashfia A."/>
            <person name="Keebler J."/>
            <person name="Kisamo H."/>
            <person name="Kovar C.L."/>
            <person name="Lago L.A."/>
            <person name="Lai C.-Y."/>
            <person name="Laidlaw J."/>
            <person name="Lara F."/>
            <person name="Le T.-K."/>
            <person name="Lee S.L."/>
            <person name="Legall F.H."/>
            <person name="Lemon S.J."/>
            <person name="Lewis L.R."/>
            <person name="Li B."/>
            <person name="Liu Y."/>
            <person name="Liu Y.-S."/>
            <person name="Lopez J."/>
            <person name="Lozado R.J."/>
            <person name="Lu J."/>
            <person name="Madu R.C."/>
            <person name="Maheshwari M."/>
            <person name="Maheshwari R."/>
            <person name="Malloy K."/>
            <person name="Martinez E."/>
            <person name="Mathew T."/>
            <person name="Mercado I.C."/>
            <person name="Mercado C."/>
            <person name="Meyer B."/>
            <person name="Montgomery K."/>
            <person name="Morgan M.B."/>
            <person name="Munidasa M."/>
            <person name="Nazareth L.V."/>
            <person name="Nelson J."/>
            <person name="Ng B.M."/>
            <person name="Nguyen N.B."/>
            <person name="Nguyen P.Q."/>
            <person name="Nguyen T."/>
            <person name="Obregon M."/>
            <person name="Okwuonu G.O."/>
            <person name="Onwere C.G."/>
            <person name="Orozco G."/>
            <person name="Parra A."/>
            <person name="Patel S."/>
            <person name="Patil S."/>
            <person name="Perez A."/>
            <person name="Perez Y."/>
            <person name="Pham C."/>
            <person name="Primus E.L."/>
            <person name="Pu L.-L."/>
            <person name="Puazo M."/>
            <person name="Qin X."/>
            <person name="Quiroz J.B."/>
            <person name="Reese J."/>
            <person name="Richards S."/>
            <person name="Rives C.M."/>
            <person name="Robberts R."/>
            <person name="Ruiz S.J."/>
            <person name="Ruiz M.J."/>
            <person name="Santibanez J."/>
            <person name="Schneider B.W."/>
            <person name="Sisson I."/>
            <person name="Smith M."/>
            <person name="Sodergren E."/>
            <person name="Song X.-Z."/>
            <person name="Song B.B."/>
            <person name="Summersgill H."/>
            <person name="Thelus R."/>
            <person name="Thornton R.D."/>
            <person name="Trejos Z.Y."/>
            <person name="Usmani K."/>
            <person name="Vattathil S."/>
            <person name="Villasana D."/>
            <person name="Walker D.L."/>
            <person name="Wang S."/>
            <person name="Wang K."/>
            <person name="White C.S."/>
            <person name="Williams A.C."/>
            <person name="Williamson J."/>
            <person name="Wilson K."/>
            <person name="Woghiren I.O."/>
            <person name="Woodworth J.R."/>
            <person name="Worley K.C."/>
            <person name="Wright R.A."/>
            <person name="Wu W."/>
            <person name="Young L."/>
            <person name="Zhang L."/>
            <person name="Zhang J."/>
            <person name="Zhu Y."/>
            <person name="Muzny D.M."/>
            <person name="Weinstock G."/>
            <person name="Gibbs R.A."/>
        </authorList>
    </citation>
    <scope>NUCLEOTIDE SEQUENCE [LARGE SCALE GENOMIC DNA]</scope>
    <source>
        <strain evidence="3">LSR1</strain>
    </source>
</reference>
<keyword evidence="1" id="KW-0812">Transmembrane</keyword>
<sequence length="101" mass="11803">MYATAMSFAVRCVAIFILLTFRKVRDILRQWYEDKLALEVSTPRFDLDFRCPSEDTADDVVQLPKQTLRANPARRPSPRKWIVRGLQCLHHHGSMWARPCS</sequence>
<accession>A0A8R2H519</accession>
<dbReference type="AlphaFoldDB" id="A0A8R2H519"/>
<proteinExistence type="predicted"/>
<name>A0A8R2H519_ACYPI</name>
<evidence type="ECO:0000256" key="1">
    <source>
        <dbReference type="SAM" id="Phobius"/>
    </source>
</evidence>
<evidence type="ECO:0000313" key="3">
    <source>
        <dbReference type="Proteomes" id="UP000007819"/>
    </source>
</evidence>
<dbReference type="Proteomes" id="UP000007819">
    <property type="component" value="Chromosome A1"/>
</dbReference>
<organism evidence="2 3">
    <name type="scientific">Acyrthosiphon pisum</name>
    <name type="common">Pea aphid</name>
    <dbReference type="NCBI Taxonomy" id="7029"/>
    <lineage>
        <taxon>Eukaryota</taxon>
        <taxon>Metazoa</taxon>
        <taxon>Ecdysozoa</taxon>
        <taxon>Arthropoda</taxon>
        <taxon>Hexapoda</taxon>
        <taxon>Insecta</taxon>
        <taxon>Pterygota</taxon>
        <taxon>Neoptera</taxon>
        <taxon>Paraneoptera</taxon>
        <taxon>Hemiptera</taxon>
        <taxon>Sternorrhyncha</taxon>
        <taxon>Aphidomorpha</taxon>
        <taxon>Aphidoidea</taxon>
        <taxon>Aphididae</taxon>
        <taxon>Macrosiphini</taxon>
        <taxon>Acyrthosiphon</taxon>
    </lineage>
</organism>
<keyword evidence="1" id="KW-0472">Membrane</keyword>
<feature type="transmembrane region" description="Helical" evidence="1">
    <location>
        <begin position="6"/>
        <end position="21"/>
    </location>
</feature>
<dbReference type="KEGG" id="api:107883937"/>
<protein>
    <submittedName>
        <fullName evidence="2">Uncharacterized protein</fullName>
    </submittedName>
</protein>